<dbReference type="PANTHER" id="PTHR30004:SF6">
    <property type="entry name" value="D-THREONATE 4-PHOSPHATE DEHYDROGENASE"/>
    <property type="match status" value="1"/>
</dbReference>
<comment type="cofactor">
    <cofactor evidence="1">
        <name>a divalent metal cation</name>
        <dbReference type="ChEBI" id="CHEBI:60240"/>
    </cofactor>
</comment>
<organism evidence="7 8">
    <name type="scientific">Candidatus Gallacutalibacter pullicola</name>
    <dbReference type="NCBI Taxonomy" id="2840830"/>
    <lineage>
        <taxon>Bacteria</taxon>
        <taxon>Bacillati</taxon>
        <taxon>Bacillota</taxon>
        <taxon>Clostridia</taxon>
        <taxon>Eubacteriales</taxon>
        <taxon>Candidatus Gallacutalibacter</taxon>
    </lineage>
</organism>
<dbReference type="Proteomes" id="UP000886785">
    <property type="component" value="Unassembled WGS sequence"/>
</dbReference>
<evidence type="ECO:0000256" key="3">
    <source>
        <dbReference type="ARBA" id="ARBA00011738"/>
    </source>
</evidence>
<keyword evidence="5 7" id="KW-0560">Oxidoreductase</keyword>
<sequence length="332" mass="35816">MGDPAGVGPEIVVKSLSRKDVYDQCSPLAVGDAKIFDRAAKLLGGTVQIHPVHRVEDCLFEYGTIDVFDLGILDDIPFETGKESAACGDAAFQAVTSVISLAMQKKIDATVTAPLNKAAIQMAGHHYSGHTEIYAEQTGTQHYTMLLAHGNLRVVHVSTHVSLREACDRCKKERVYEVIRLADQACRAMGIESPRVGVSGLNPHAGEGGLFGREEIEEICPAVEQAVREGIRAEGPLPPDSIFPKALSGLYDIVVAMYHDQGHIPIKCAGFTWNPGEKASISGVNITFGLPIIRVSVDHGTAFDIAWKNQADETSLLEAITYAVRIAQSENK</sequence>
<dbReference type="PANTHER" id="PTHR30004">
    <property type="entry name" value="4-HYDROXYTHREONINE-4-PHOSPHATE DEHYDROGENASE"/>
    <property type="match status" value="1"/>
</dbReference>
<reference evidence="7" key="2">
    <citation type="journal article" date="2021" name="PeerJ">
        <title>Extensive microbial diversity within the chicken gut microbiome revealed by metagenomics and culture.</title>
        <authorList>
            <person name="Gilroy R."/>
            <person name="Ravi A."/>
            <person name="Getino M."/>
            <person name="Pursley I."/>
            <person name="Horton D.L."/>
            <person name="Alikhan N.F."/>
            <person name="Baker D."/>
            <person name="Gharbi K."/>
            <person name="Hall N."/>
            <person name="Watson M."/>
            <person name="Adriaenssens E.M."/>
            <person name="Foster-Nyarko E."/>
            <person name="Jarju S."/>
            <person name="Secka A."/>
            <person name="Antonio M."/>
            <person name="Oren A."/>
            <person name="Chaudhuri R.R."/>
            <person name="La Ragione R."/>
            <person name="Hildebrand F."/>
            <person name="Pallen M.J."/>
        </authorList>
    </citation>
    <scope>NUCLEOTIDE SEQUENCE</scope>
    <source>
        <strain evidence="7">ChiSjej1B19-7085</strain>
    </source>
</reference>
<dbReference type="NCBIfam" id="TIGR00557">
    <property type="entry name" value="pdxA"/>
    <property type="match status" value="1"/>
</dbReference>
<reference evidence="7" key="1">
    <citation type="submission" date="2020-10" db="EMBL/GenBank/DDBJ databases">
        <authorList>
            <person name="Gilroy R."/>
        </authorList>
    </citation>
    <scope>NUCLEOTIDE SEQUENCE</scope>
    <source>
        <strain evidence="7">ChiSjej1B19-7085</strain>
    </source>
</reference>
<dbReference type="InterPro" id="IPR005255">
    <property type="entry name" value="PdxA_fam"/>
</dbReference>
<dbReference type="Gene3D" id="3.40.718.10">
    <property type="entry name" value="Isopropylmalate Dehydrogenase"/>
    <property type="match status" value="1"/>
</dbReference>
<comment type="subunit">
    <text evidence="3">Homodimer.</text>
</comment>
<evidence type="ECO:0000313" key="7">
    <source>
        <dbReference type="EMBL" id="HIR57773.1"/>
    </source>
</evidence>
<evidence type="ECO:0000256" key="1">
    <source>
        <dbReference type="ARBA" id="ARBA00001968"/>
    </source>
</evidence>
<evidence type="ECO:0000256" key="5">
    <source>
        <dbReference type="ARBA" id="ARBA00023002"/>
    </source>
</evidence>
<dbReference type="SUPFAM" id="SSF53659">
    <property type="entry name" value="Isocitrate/Isopropylmalate dehydrogenase-like"/>
    <property type="match status" value="1"/>
</dbReference>
<keyword evidence="6" id="KW-0520">NAD</keyword>
<comment type="similarity">
    <text evidence="2">Belongs to the PdxA family. PdxA2 subfamily.</text>
</comment>
<evidence type="ECO:0000313" key="8">
    <source>
        <dbReference type="Proteomes" id="UP000886785"/>
    </source>
</evidence>
<dbReference type="Pfam" id="PF04166">
    <property type="entry name" value="PdxA"/>
    <property type="match status" value="1"/>
</dbReference>
<accession>A0A9D1J1X5</accession>
<dbReference type="AlphaFoldDB" id="A0A9D1J1X5"/>
<protein>
    <submittedName>
        <fullName evidence="7">4-hydroxythreonine-4-phosphate dehydrogenase PdxA</fullName>
        <ecNumber evidence="7">1.1.1.262</ecNumber>
    </submittedName>
</protein>
<evidence type="ECO:0000256" key="4">
    <source>
        <dbReference type="ARBA" id="ARBA00022723"/>
    </source>
</evidence>
<dbReference type="EC" id="1.1.1.262" evidence="7"/>
<dbReference type="GO" id="GO:0050570">
    <property type="term" value="F:4-hydroxythreonine-4-phosphate dehydrogenase activity"/>
    <property type="evidence" value="ECO:0007669"/>
    <property type="project" value="UniProtKB-EC"/>
</dbReference>
<gene>
    <name evidence="7" type="primary">pdxA</name>
    <name evidence="7" type="ORF">IAA54_08885</name>
</gene>
<evidence type="ECO:0000256" key="6">
    <source>
        <dbReference type="ARBA" id="ARBA00023027"/>
    </source>
</evidence>
<keyword evidence="4" id="KW-0479">Metal-binding</keyword>
<comment type="caution">
    <text evidence="7">The sequence shown here is derived from an EMBL/GenBank/DDBJ whole genome shotgun (WGS) entry which is preliminary data.</text>
</comment>
<name>A0A9D1J1X5_9FIRM</name>
<dbReference type="GO" id="GO:0046872">
    <property type="term" value="F:metal ion binding"/>
    <property type="evidence" value="ECO:0007669"/>
    <property type="project" value="UniProtKB-KW"/>
</dbReference>
<evidence type="ECO:0000256" key="2">
    <source>
        <dbReference type="ARBA" id="ARBA00009464"/>
    </source>
</evidence>
<dbReference type="EMBL" id="DVHF01000102">
    <property type="protein sequence ID" value="HIR57773.1"/>
    <property type="molecule type" value="Genomic_DNA"/>
</dbReference>
<proteinExistence type="inferred from homology"/>
<dbReference type="GO" id="GO:0051287">
    <property type="term" value="F:NAD binding"/>
    <property type="evidence" value="ECO:0007669"/>
    <property type="project" value="InterPro"/>
</dbReference>